<reference evidence="1" key="1">
    <citation type="journal article" date="2023" name="Front. Mar. Sci.">
        <title>A new Merluccius polli reference genome to investigate the effects of global change in West African waters.</title>
        <authorList>
            <person name="Mateo J.L."/>
            <person name="Blanco-Fernandez C."/>
            <person name="Garcia-Vazquez E."/>
            <person name="Machado-Schiaffino G."/>
        </authorList>
    </citation>
    <scope>NUCLEOTIDE SEQUENCE</scope>
    <source>
        <strain evidence="1">C29</strain>
        <tissue evidence="1">Fin</tissue>
    </source>
</reference>
<dbReference type="Proteomes" id="UP001174136">
    <property type="component" value="Unassembled WGS sequence"/>
</dbReference>
<name>A0AA47MSF8_MERPO</name>
<proteinExistence type="predicted"/>
<sequence length="151" mass="16721">MSSPLLFNNAWHNKANRASLCFHALQIRVDLFLCLALKRSELVVVVVAMVEVMVVVRKSVIATSLVVAVSLLVVVVNYSEKPYVLLQPVFGQTFSSHWMFSRQPHRAFKPHPGLCERTQAGSKCKPLHSLLLATGNISEGPTLVSMPGHQF</sequence>
<dbReference type="EMBL" id="JAOPHQ010002865">
    <property type="protein sequence ID" value="KAK0145316.1"/>
    <property type="molecule type" value="Genomic_DNA"/>
</dbReference>
<dbReference type="AlphaFoldDB" id="A0AA47MSF8"/>
<protein>
    <submittedName>
        <fullName evidence="1">Uncharacterized protein</fullName>
    </submittedName>
</protein>
<comment type="caution">
    <text evidence="1">The sequence shown here is derived from an EMBL/GenBank/DDBJ whole genome shotgun (WGS) entry which is preliminary data.</text>
</comment>
<gene>
    <name evidence="1" type="ORF">N1851_015790</name>
</gene>
<evidence type="ECO:0000313" key="2">
    <source>
        <dbReference type="Proteomes" id="UP001174136"/>
    </source>
</evidence>
<keyword evidence="2" id="KW-1185">Reference proteome</keyword>
<accession>A0AA47MSF8</accession>
<organism evidence="1 2">
    <name type="scientific">Merluccius polli</name>
    <name type="common">Benguela hake</name>
    <name type="synonym">Merluccius cadenati</name>
    <dbReference type="NCBI Taxonomy" id="89951"/>
    <lineage>
        <taxon>Eukaryota</taxon>
        <taxon>Metazoa</taxon>
        <taxon>Chordata</taxon>
        <taxon>Craniata</taxon>
        <taxon>Vertebrata</taxon>
        <taxon>Euteleostomi</taxon>
        <taxon>Actinopterygii</taxon>
        <taxon>Neopterygii</taxon>
        <taxon>Teleostei</taxon>
        <taxon>Neoteleostei</taxon>
        <taxon>Acanthomorphata</taxon>
        <taxon>Zeiogadaria</taxon>
        <taxon>Gadariae</taxon>
        <taxon>Gadiformes</taxon>
        <taxon>Gadoidei</taxon>
        <taxon>Merlucciidae</taxon>
        <taxon>Merluccius</taxon>
    </lineage>
</organism>
<evidence type="ECO:0000313" key="1">
    <source>
        <dbReference type="EMBL" id="KAK0145316.1"/>
    </source>
</evidence>